<sequence length="68" mass="7514">MGLCYYNVTFDGCGSTLVMACTSRDAVLHGRRFAQIGRTNVRITTPDARTYTLEEVDAALAAREKARQ</sequence>
<gene>
    <name evidence="1" type="ORF">COO09_03525</name>
</gene>
<keyword evidence="2" id="KW-1185">Reference proteome</keyword>
<dbReference type="EMBL" id="NWUF01000002">
    <property type="protein sequence ID" value="PCE44001.1"/>
    <property type="molecule type" value="Genomic_DNA"/>
</dbReference>
<accession>A0A2A4G1X3</accession>
<reference evidence="1 2" key="1">
    <citation type="submission" date="2017-09" db="EMBL/GenBank/DDBJ databases">
        <title>The Catabolism of 3,6-Dichlorosalicylic acid is Initiated by the Cytochrome P450 Monooxygenase DsmABC in Rhizorhabdus dicambivorans Ndbn-20.</title>
        <authorList>
            <person name="Na L."/>
        </authorList>
    </citation>
    <scope>NUCLEOTIDE SEQUENCE [LARGE SCALE GENOMIC DNA]</scope>
    <source>
        <strain evidence="1 2">Ndbn-20m</strain>
    </source>
</reference>
<name>A0A2A4G1X3_9SPHN</name>
<evidence type="ECO:0000313" key="1">
    <source>
        <dbReference type="EMBL" id="PCE44001.1"/>
    </source>
</evidence>
<protein>
    <submittedName>
        <fullName evidence="1">Uncharacterized protein</fullName>
    </submittedName>
</protein>
<organism evidence="1 2">
    <name type="scientific">Rhizorhabdus dicambivorans</name>
    <dbReference type="NCBI Taxonomy" id="1850238"/>
    <lineage>
        <taxon>Bacteria</taxon>
        <taxon>Pseudomonadati</taxon>
        <taxon>Pseudomonadota</taxon>
        <taxon>Alphaproteobacteria</taxon>
        <taxon>Sphingomonadales</taxon>
        <taxon>Sphingomonadaceae</taxon>
        <taxon>Rhizorhabdus</taxon>
    </lineage>
</organism>
<dbReference type="AlphaFoldDB" id="A0A2A4G1X3"/>
<proteinExistence type="predicted"/>
<dbReference type="Proteomes" id="UP000218934">
    <property type="component" value="Unassembled WGS sequence"/>
</dbReference>
<evidence type="ECO:0000313" key="2">
    <source>
        <dbReference type="Proteomes" id="UP000218934"/>
    </source>
</evidence>
<comment type="caution">
    <text evidence="1">The sequence shown here is derived from an EMBL/GenBank/DDBJ whole genome shotgun (WGS) entry which is preliminary data.</text>
</comment>
<dbReference type="KEGG" id="rdi:CMV14_20625"/>